<organism evidence="4 5">
    <name type="scientific">Actinomycetospora termitidis</name>
    <dbReference type="NCBI Taxonomy" id="3053470"/>
    <lineage>
        <taxon>Bacteria</taxon>
        <taxon>Bacillati</taxon>
        <taxon>Actinomycetota</taxon>
        <taxon>Actinomycetes</taxon>
        <taxon>Pseudonocardiales</taxon>
        <taxon>Pseudonocardiaceae</taxon>
        <taxon>Actinomycetospora</taxon>
    </lineage>
</organism>
<protein>
    <submittedName>
        <fullName evidence="4">4'-phosphopantetheinyl transferase superfamily protein</fullName>
    </submittedName>
</protein>
<evidence type="ECO:0000259" key="3">
    <source>
        <dbReference type="Pfam" id="PF17837"/>
    </source>
</evidence>
<dbReference type="GO" id="GO:0016740">
    <property type="term" value="F:transferase activity"/>
    <property type="evidence" value="ECO:0007669"/>
    <property type="project" value="UniProtKB-KW"/>
</dbReference>
<keyword evidence="1 4" id="KW-0808">Transferase</keyword>
<feature type="domain" description="4'-phosphopantetheinyl transferase N-terminal" evidence="3">
    <location>
        <begin position="30"/>
        <end position="96"/>
    </location>
</feature>
<feature type="domain" description="4'-phosphopantetheinyl transferase" evidence="2">
    <location>
        <begin position="103"/>
        <end position="186"/>
    </location>
</feature>
<accession>A0ABT7MFQ6</accession>
<dbReference type="InterPro" id="IPR037143">
    <property type="entry name" value="4-PPantetheinyl_Trfase_dom_sf"/>
</dbReference>
<gene>
    <name evidence="4" type="ORF">QRT03_26255</name>
</gene>
<dbReference type="InterPro" id="IPR008278">
    <property type="entry name" value="4-PPantetheinyl_Trfase_dom"/>
</dbReference>
<dbReference type="PRINTS" id="PR01399">
    <property type="entry name" value="ENTSNTHTASED"/>
</dbReference>
<evidence type="ECO:0000313" key="4">
    <source>
        <dbReference type="EMBL" id="MDL5159498.1"/>
    </source>
</evidence>
<dbReference type="RefSeq" id="WP_286056092.1">
    <property type="nucleotide sequence ID" value="NZ_JASVWF010000007.1"/>
</dbReference>
<dbReference type="Pfam" id="PF01648">
    <property type="entry name" value="ACPS"/>
    <property type="match status" value="1"/>
</dbReference>
<evidence type="ECO:0000259" key="2">
    <source>
        <dbReference type="Pfam" id="PF01648"/>
    </source>
</evidence>
<dbReference type="PANTHER" id="PTHR38096">
    <property type="entry name" value="ENTEROBACTIN SYNTHASE COMPONENT D"/>
    <property type="match status" value="1"/>
</dbReference>
<sequence length="219" mass="23003">MNPLAAVLPTSVATVVRLDDDSAGPLHPTEEPAVAKAVDSRRAEFTTGRACARDALAALGAPADAVPVGEKRSPVWPDGVVGSITHTKGFRGAAVAFADVVRSVGIDAEQHDVLPEGVLEAVSSESERAVLASLAARRPDVHWDRLLFSAKESVYKTWFPLTGRWLGFEEAVLTPGADGTFRAELLVPGPVVDGVAVGEFRGRWTVADGFVVTAIALEA</sequence>
<evidence type="ECO:0000313" key="5">
    <source>
        <dbReference type="Proteomes" id="UP001231924"/>
    </source>
</evidence>
<dbReference type="Pfam" id="PF17837">
    <property type="entry name" value="4PPT_N"/>
    <property type="match status" value="1"/>
</dbReference>
<name>A0ABT7MFQ6_9PSEU</name>
<dbReference type="EMBL" id="JASVWF010000007">
    <property type="protein sequence ID" value="MDL5159498.1"/>
    <property type="molecule type" value="Genomic_DNA"/>
</dbReference>
<keyword evidence="5" id="KW-1185">Reference proteome</keyword>
<dbReference type="Proteomes" id="UP001231924">
    <property type="component" value="Unassembled WGS sequence"/>
</dbReference>
<dbReference type="InterPro" id="IPR003542">
    <property type="entry name" value="Enbac_synth_compD-like"/>
</dbReference>
<dbReference type="SUPFAM" id="SSF56214">
    <property type="entry name" value="4'-phosphopantetheinyl transferase"/>
    <property type="match status" value="1"/>
</dbReference>
<evidence type="ECO:0000256" key="1">
    <source>
        <dbReference type="ARBA" id="ARBA00022679"/>
    </source>
</evidence>
<reference evidence="4 5" key="1">
    <citation type="submission" date="2023-06" db="EMBL/GenBank/DDBJ databases">
        <title>Actinomycetospora Odt1-22.</title>
        <authorList>
            <person name="Supong K."/>
        </authorList>
    </citation>
    <scope>NUCLEOTIDE SEQUENCE [LARGE SCALE GENOMIC DNA]</scope>
    <source>
        <strain evidence="4 5">Odt1-22</strain>
    </source>
</reference>
<dbReference type="InterPro" id="IPR041354">
    <property type="entry name" value="4PPT_N"/>
</dbReference>
<dbReference type="PANTHER" id="PTHR38096:SF1">
    <property type="entry name" value="ENTEROBACTIN SYNTHASE COMPONENT D"/>
    <property type="match status" value="1"/>
</dbReference>
<comment type="caution">
    <text evidence="4">The sequence shown here is derived from an EMBL/GenBank/DDBJ whole genome shotgun (WGS) entry which is preliminary data.</text>
</comment>
<proteinExistence type="predicted"/>